<keyword evidence="2" id="KW-1185">Reference proteome</keyword>
<dbReference type="Proteomes" id="UP000887013">
    <property type="component" value="Unassembled WGS sequence"/>
</dbReference>
<comment type="caution">
    <text evidence="1">The sequence shown here is derived from an EMBL/GenBank/DDBJ whole genome shotgun (WGS) entry which is preliminary data.</text>
</comment>
<accession>A0A8X6R3C3</accession>
<organism evidence="1 2">
    <name type="scientific">Nephila pilipes</name>
    <name type="common">Giant wood spider</name>
    <name type="synonym">Nephila maculata</name>
    <dbReference type="NCBI Taxonomy" id="299642"/>
    <lineage>
        <taxon>Eukaryota</taxon>
        <taxon>Metazoa</taxon>
        <taxon>Ecdysozoa</taxon>
        <taxon>Arthropoda</taxon>
        <taxon>Chelicerata</taxon>
        <taxon>Arachnida</taxon>
        <taxon>Araneae</taxon>
        <taxon>Araneomorphae</taxon>
        <taxon>Entelegynae</taxon>
        <taxon>Araneoidea</taxon>
        <taxon>Nephilidae</taxon>
        <taxon>Nephila</taxon>
    </lineage>
</organism>
<evidence type="ECO:0000313" key="2">
    <source>
        <dbReference type="Proteomes" id="UP000887013"/>
    </source>
</evidence>
<dbReference type="AlphaFoldDB" id="A0A8X6R3C3"/>
<evidence type="ECO:0000313" key="1">
    <source>
        <dbReference type="EMBL" id="GFU46249.1"/>
    </source>
</evidence>
<dbReference type="EMBL" id="BMAW01036885">
    <property type="protein sequence ID" value="GFU46249.1"/>
    <property type="molecule type" value="Genomic_DNA"/>
</dbReference>
<reference evidence="1" key="1">
    <citation type="submission" date="2020-08" db="EMBL/GenBank/DDBJ databases">
        <title>Multicomponent nature underlies the extraordinary mechanical properties of spider dragline silk.</title>
        <authorList>
            <person name="Kono N."/>
            <person name="Nakamura H."/>
            <person name="Mori M."/>
            <person name="Yoshida Y."/>
            <person name="Ohtoshi R."/>
            <person name="Malay A.D."/>
            <person name="Moran D.A.P."/>
            <person name="Tomita M."/>
            <person name="Numata K."/>
            <person name="Arakawa K."/>
        </authorList>
    </citation>
    <scope>NUCLEOTIDE SEQUENCE</scope>
</reference>
<name>A0A8X6R3C3_NEPPI</name>
<proteinExistence type="predicted"/>
<sequence length="119" mass="13663">MRSAQWSYISNREKSKPRRLGLPGSGQNSTIAWKKCWRELCVMTTVSDLIQMFFSHRHNDHSLLLQKIFRDHNPTTVIFGRNSRPTNTCSLMPLLSLDSIPEFEVSQTQSIIITSLKGL</sequence>
<gene>
    <name evidence="1" type="ORF">NPIL_458941</name>
</gene>
<protein>
    <submittedName>
        <fullName evidence="1">Uncharacterized protein</fullName>
    </submittedName>
</protein>